<reference evidence="7 8" key="1">
    <citation type="submission" date="2018-05" db="EMBL/GenBank/DDBJ databases">
        <title>Acuticoccus sediminis sp. nov., isolated from deep-sea sediment of Indian Ocean.</title>
        <authorList>
            <person name="Liu X."/>
            <person name="Lai Q."/>
            <person name="Du Y."/>
            <person name="Sun F."/>
            <person name="Zhang X."/>
            <person name="Wang S."/>
            <person name="Shao Z."/>
        </authorList>
    </citation>
    <scope>NUCLEOTIDE SEQUENCE [LARGE SCALE GENOMIC DNA]</scope>
    <source>
        <strain evidence="7 8">PTG4-2</strain>
    </source>
</reference>
<keyword evidence="8" id="KW-1185">Reference proteome</keyword>
<feature type="domain" description="CzcB-like barrel-sandwich hybrid" evidence="6">
    <location>
        <begin position="393"/>
        <end position="514"/>
    </location>
</feature>
<proteinExistence type="inferred from homology"/>
<dbReference type="InterPro" id="IPR003018">
    <property type="entry name" value="GAF"/>
</dbReference>
<dbReference type="InterPro" id="IPR050465">
    <property type="entry name" value="UPF0194_transport"/>
</dbReference>
<organism evidence="7 8">
    <name type="scientific">Acuticoccus sediminis</name>
    <dbReference type="NCBI Taxonomy" id="2184697"/>
    <lineage>
        <taxon>Bacteria</taxon>
        <taxon>Pseudomonadati</taxon>
        <taxon>Pseudomonadota</taxon>
        <taxon>Alphaproteobacteria</taxon>
        <taxon>Hyphomicrobiales</taxon>
        <taxon>Amorphaceae</taxon>
        <taxon>Acuticoccus</taxon>
    </lineage>
</organism>
<dbReference type="PANTHER" id="PTHR32347:SF23">
    <property type="entry name" value="BLL5650 PROTEIN"/>
    <property type="match status" value="1"/>
</dbReference>
<dbReference type="Gene3D" id="3.30.450.40">
    <property type="match status" value="1"/>
</dbReference>
<protein>
    <submittedName>
        <fullName evidence="7">Diguanylate phosphodiesterase</fullName>
    </submittedName>
</protein>
<dbReference type="AlphaFoldDB" id="A0A8B2NMM9"/>
<evidence type="ECO:0000259" key="6">
    <source>
        <dbReference type="Pfam" id="PF25973"/>
    </source>
</evidence>
<name>A0A8B2NMM9_9HYPH</name>
<dbReference type="EMBL" id="QHHQ01000003">
    <property type="protein sequence ID" value="RAI00897.1"/>
    <property type="molecule type" value="Genomic_DNA"/>
</dbReference>
<comment type="subcellular location">
    <subcellularLocation>
        <location evidence="1">Cell envelope</location>
    </subcellularLocation>
</comment>
<gene>
    <name evidence="7" type="ORF">DLJ53_16850</name>
</gene>
<dbReference type="SUPFAM" id="SSF55781">
    <property type="entry name" value="GAF domain-like"/>
    <property type="match status" value="1"/>
</dbReference>
<evidence type="ECO:0000313" key="7">
    <source>
        <dbReference type="EMBL" id="RAI00897.1"/>
    </source>
</evidence>
<evidence type="ECO:0000256" key="2">
    <source>
        <dbReference type="ARBA" id="ARBA00009477"/>
    </source>
</evidence>
<feature type="domain" description="GAF" evidence="5">
    <location>
        <begin position="188"/>
        <end position="321"/>
    </location>
</feature>
<sequence length="622" mass="66988">MNVDVQSSQGEADPLQGERVSFSLIDQSLWANFSGAESPEAFVAAWLGLQCRQIPGAHHAVAVLGAPDTGPFESVATIPSGDAPGRALMRAAEAAMADRRGVLMPAPPADTVIAHPVVVDGSLYGTVALAVSRGAVAEGEAMRRLRWGAGWLEALLRREQGARDAAVRDRTQQALTFLATVLTARRFDDAAMALVTELARELACDPVSLGIRRRRRVHVAAVSHASSFASRMNLMQGLGRAMDEAVDQEDIVLYPPPAHWDYRITRMHEELALAHQAGSVLTVPIQAKGAVIGAMTLERPASAPFDDETVELVDAVASMVGPVLAEMRRNDRPIVLKVAEAVGGLLARLFGPRHLGAKLATVAVAILAYLALTVTGEFTVGGPARVEGAVQRTVTAPFAGYVATQTVRAGETVREGELIATLDDQDLNLERLRWTTARGQREVEYDRALAERNRAQAAIIKSQIAQAEAQLALIEEQIARTRITAPFDGIVVSGDLSQSVGAAVERGEELFRIAPLDAYRVVIEVDEGDVAEVEPGQTGHLVLAARPGEALGYTVDMVTPVAESHDGRNAYRVEASLRDDADWLRPGMEGAARTDVDERLLVVIWTRRLVNWARLTLWQYAP</sequence>
<dbReference type="Pfam" id="PF25973">
    <property type="entry name" value="BSH_CzcB"/>
    <property type="match status" value="1"/>
</dbReference>
<evidence type="ECO:0000256" key="3">
    <source>
        <dbReference type="ARBA" id="ARBA00023054"/>
    </source>
</evidence>
<comment type="caution">
    <text evidence="7">The sequence shown here is derived from an EMBL/GenBank/DDBJ whole genome shotgun (WGS) entry which is preliminary data.</text>
</comment>
<dbReference type="InterPro" id="IPR029016">
    <property type="entry name" value="GAF-like_dom_sf"/>
</dbReference>
<dbReference type="Pfam" id="PF01590">
    <property type="entry name" value="GAF"/>
    <property type="match status" value="1"/>
</dbReference>
<evidence type="ECO:0000259" key="5">
    <source>
        <dbReference type="Pfam" id="PF01590"/>
    </source>
</evidence>
<dbReference type="GO" id="GO:0016020">
    <property type="term" value="C:membrane"/>
    <property type="evidence" value="ECO:0007669"/>
    <property type="project" value="InterPro"/>
</dbReference>
<dbReference type="GO" id="GO:0030313">
    <property type="term" value="C:cell envelope"/>
    <property type="evidence" value="ECO:0007669"/>
    <property type="project" value="UniProtKB-SubCell"/>
</dbReference>
<keyword evidence="3 4" id="KW-0175">Coiled coil</keyword>
<accession>A0A8B2NMM9</accession>
<dbReference type="SUPFAM" id="SSF111369">
    <property type="entry name" value="HlyD-like secretion proteins"/>
    <property type="match status" value="1"/>
</dbReference>
<dbReference type="InterPro" id="IPR058647">
    <property type="entry name" value="BSH_CzcB-like"/>
</dbReference>
<evidence type="ECO:0000256" key="1">
    <source>
        <dbReference type="ARBA" id="ARBA00004196"/>
    </source>
</evidence>
<comment type="similarity">
    <text evidence="2">Belongs to the membrane fusion protein (MFP) (TC 8.A.1) family.</text>
</comment>
<dbReference type="PANTHER" id="PTHR32347">
    <property type="entry name" value="EFFLUX SYSTEM COMPONENT YKNX-RELATED"/>
    <property type="match status" value="1"/>
</dbReference>
<evidence type="ECO:0000313" key="8">
    <source>
        <dbReference type="Proteomes" id="UP000249590"/>
    </source>
</evidence>
<feature type="coiled-coil region" evidence="4">
    <location>
        <begin position="450"/>
        <end position="484"/>
    </location>
</feature>
<evidence type="ECO:0000256" key="4">
    <source>
        <dbReference type="SAM" id="Coils"/>
    </source>
</evidence>
<dbReference type="Gene3D" id="2.40.50.100">
    <property type="match status" value="1"/>
</dbReference>
<dbReference type="InterPro" id="IPR006143">
    <property type="entry name" value="RND_pump_MFP"/>
</dbReference>
<dbReference type="GO" id="GO:0022857">
    <property type="term" value="F:transmembrane transporter activity"/>
    <property type="evidence" value="ECO:0007669"/>
    <property type="project" value="InterPro"/>
</dbReference>
<dbReference type="Gene3D" id="2.40.30.170">
    <property type="match status" value="1"/>
</dbReference>
<dbReference type="Proteomes" id="UP000249590">
    <property type="component" value="Unassembled WGS sequence"/>
</dbReference>
<dbReference type="NCBIfam" id="TIGR01730">
    <property type="entry name" value="RND_mfp"/>
    <property type="match status" value="1"/>
</dbReference>